<evidence type="ECO:0000256" key="2">
    <source>
        <dbReference type="ARBA" id="ARBA00012417"/>
    </source>
</evidence>
<evidence type="ECO:0000313" key="9">
    <source>
        <dbReference type="EMBL" id="MDC8829406.1"/>
    </source>
</evidence>
<keyword evidence="10" id="KW-1185">Reference proteome</keyword>
<evidence type="ECO:0000259" key="7">
    <source>
        <dbReference type="SMART" id="SM00479"/>
    </source>
</evidence>
<accession>A0ABT5KYR7</accession>
<dbReference type="Gene3D" id="3.30.420.10">
    <property type="entry name" value="Ribonuclease H-like superfamily/Ribonuclease H"/>
    <property type="match status" value="1"/>
</dbReference>
<evidence type="ECO:0000256" key="6">
    <source>
        <dbReference type="ARBA" id="ARBA00049244"/>
    </source>
</evidence>
<dbReference type="CDD" id="cd06127">
    <property type="entry name" value="DEDDh"/>
    <property type="match status" value="1"/>
</dbReference>
<keyword evidence="4" id="KW-0378">Hydrolase</keyword>
<dbReference type="PANTHER" id="PTHR30231:SF41">
    <property type="entry name" value="DNA POLYMERASE III SUBUNIT EPSILON"/>
    <property type="match status" value="1"/>
</dbReference>
<dbReference type="InterPro" id="IPR014883">
    <property type="entry name" value="VRR_NUC"/>
</dbReference>
<keyword evidence="3" id="KW-0540">Nuclease</keyword>
<dbReference type="InterPro" id="IPR036397">
    <property type="entry name" value="RNaseH_sf"/>
</dbReference>
<dbReference type="InterPro" id="IPR006054">
    <property type="entry name" value="DnaQ"/>
</dbReference>
<dbReference type="Gene3D" id="3.40.1350.10">
    <property type="match status" value="1"/>
</dbReference>
<dbReference type="NCBIfam" id="TIGR00573">
    <property type="entry name" value="dnaq"/>
    <property type="match status" value="1"/>
</dbReference>
<dbReference type="InterPro" id="IPR049125">
    <property type="entry name" value="FAN1-like_WH"/>
</dbReference>
<dbReference type="Pfam" id="PF00929">
    <property type="entry name" value="RNase_T"/>
    <property type="match status" value="1"/>
</dbReference>
<feature type="domain" description="VRR-NUC" evidence="8">
    <location>
        <begin position="440"/>
        <end position="537"/>
    </location>
</feature>
<dbReference type="Proteomes" id="UP001218788">
    <property type="component" value="Unassembled WGS sequence"/>
</dbReference>
<comment type="caution">
    <text evidence="9">The sequence shown here is derived from an EMBL/GenBank/DDBJ whole genome shotgun (WGS) entry which is preliminary data.</text>
</comment>
<protein>
    <recommendedName>
        <fullName evidence="2">DNA-directed DNA polymerase</fullName>
        <ecNumber evidence="2">2.7.7.7</ecNumber>
    </recommendedName>
</protein>
<evidence type="ECO:0000256" key="4">
    <source>
        <dbReference type="ARBA" id="ARBA00022801"/>
    </source>
</evidence>
<evidence type="ECO:0000313" key="10">
    <source>
        <dbReference type="Proteomes" id="UP001218788"/>
    </source>
</evidence>
<organism evidence="9 10">
    <name type="scientific">Alteromonas gilva</name>
    <dbReference type="NCBI Taxonomy" id="2987522"/>
    <lineage>
        <taxon>Bacteria</taxon>
        <taxon>Pseudomonadati</taxon>
        <taxon>Pseudomonadota</taxon>
        <taxon>Gammaproteobacteria</taxon>
        <taxon>Alteromonadales</taxon>
        <taxon>Alteromonadaceae</taxon>
        <taxon>Alteromonas/Salinimonas group</taxon>
        <taxon>Alteromonas</taxon>
    </lineage>
</organism>
<reference evidence="9 10" key="1">
    <citation type="submission" date="2022-10" db="EMBL/GenBank/DDBJ databases">
        <title>Alteromonas sp. chi3 Genome sequencing.</title>
        <authorList>
            <person name="Park S."/>
        </authorList>
    </citation>
    <scope>NUCLEOTIDE SEQUENCE [LARGE SCALE GENOMIC DNA]</scope>
    <source>
        <strain evidence="10">chi3</strain>
    </source>
</reference>
<dbReference type="SUPFAM" id="SSF53098">
    <property type="entry name" value="Ribonuclease H-like"/>
    <property type="match status" value="1"/>
</dbReference>
<sequence length="710" mass="81910">MRKTLPEKYYLDHFYEFLEFFTGVNQTLLDEPTRRFIVDFRGLNSDQQCIVVRAANRKYPVIATKTFAYAEINAPFEQLQQLTQQGWFAGLEKADSFALGQALSKADLRLLLSANGETLPASATKPVFAEQLAGRLLAGPLYVPDELNQDYCVRQFDGPLNYLLFVYFGHTRGRLNQFSMRDLGVMRTRKDVSEQLARFDSQAAALSAFYYARELNKFKSLTEQQKEHYPLESERAAECVIGDDYRNRLLYEVGTFWLPRDHHKALAYLQQANSDQAREKWLRESYKAGNKDEVKATLEALIDDPPSDTLLAFAEDFYRRKYNRKKTSLLTDMLRDATHVIHLDELHNQAVEQGVIGYYRRRGLAAYRTENQLWRTLFGLLFWQWLYGDRGLVNEFDRRPQVLRHNDFYTTYGKEIEAHLEQYCCHGDVLYRYLLKQASAHYGKVNSIFMWRDHLLDTLKVLLSCVDITSLREFLIMMCKDYASLSDGFPDIMVIDHGKLRFEEIKAPGDQLRRNQLVSIQRLRQCGFNVGITQVKWYSDPLQPYVVVDIETTGGQSAGHRITEVGMVKMVDGEEVARWSSLINPQRHIPAYITRLTGISDDMVADAPVFADVVEDIEAFSKDCVFVAHNVNFDYGFIKQEFARLGMDFKRPKLCTCARMRQHYPGIKSYGLGALSAHFDIQLENHHRALDDALAAAQLLKLIQQSQYAA</sequence>
<dbReference type="InterPro" id="IPR011856">
    <property type="entry name" value="tRNA_endonuc-like_dom_sf"/>
</dbReference>
<dbReference type="InterPro" id="IPR013520">
    <property type="entry name" value="Ribonucl_H"/>
</dbReference>
<dbReference type="Pfam" id="PF21315">
    <property type="entry name" value="FAN1_HTH"/>
    <property type="match status" value="1"/>
</dbReference>
<evidence type="ECO:0000259" key="8">
    <source>
        <dbReference type="SMART" id="SM00990"/>
    </source>
</evidence>
<keyword evidence="5 9" id="KW-0269">Exonuclease</keyword>
<dbReference type="EMBL" id="JAQQXP010000001">
    <property type="protein sequence ID" value="MDC8829406.1"/>
    <property type="molecule type" value="Genomic_DNA"/>
</dbReference>
<dbReference type="RefSeq" id="WP_273637770.1">
    <property type="nucleotide sequence ID" value="NZ_JAQQXP010000001.1"/>
</dbReference>
<evidence type="ECO:0000256" key="5">
    <source>
        <dbReference type="ARBA" id="ARBA00022839"/>
    </source>
</evidence>
<feature type="domain" description="Exonuclease" evidence="7">
    <location>
        <begin position="544"/>
        <end position="709"/>
    </location>
</feature>
<evidence type="ECO:0000256" key="1">
    <source>
        <dbReference type="ARBA" id="ARBA00001946"/>
    </source>
</evidence>
<comment type="catalytic activity">
    <reaction evidence="6">
        <text>DNA(n) + a 2'-deoxyribonucleoside 5'-triphosphate = DNA(n+1) + diphosphate</text>
        <dbReference type="Rhea" id="RHEA:22508"/>
        <dbReference type="Rhea" id="RHEA-COMP:17339"/>
        <dbReference type="Rhea" id="RHEA-COMP:17340"/>
        <dbReference type="ChEBI" id="CHEBI:33019"/>
        <dbReference type="ChEBI" id="CHEBI:61560"/>
        <dbReference type="ChEBI" id="CHEBI:173112"/>
        <dbReference type="EC" id="2.7.7.7"/>
    </reaction>
</comment>
<dbReference type="GO" id="GO:0004527">
    <property type="term" value="F:exonuclease activity"/>
    <property type="evidence" value="ECO:0007669"/>
    <property type="project" value="UniProtKB-KW"/>
</dbReference>
<comment type="cofactor">
    <cofactor evidence="1">
        <name>Mg(2+)</name>
        <dbReference type="ChEBI" id="CHEBI:18420"/>
    </cofactor>
</comment>
<dbReference type="EC" id="2.7.7.7" evidence="2"/>
<dbReference type="SMART" id="SM00479">
    <property type="entry name" value="EXOIII"/>
    <property type="match status" value="1"/>
</dbReference>
<name>A0ABT5KYR7_9ALTE</name>
<dbReference type="PANTHER" id="PTHR30231">
    <property type="entry name" value="DNA POLYMERASE III SUBUNIT EPSILON"/>
    <property type="match status" value="1"/>
</dbReference>
<evidence type="ECO:0000256" key="3">
    <source>
        <dbReference type="ARBA" id="ARBA00022722"/>
    </source>
</evidence>
<dbReference type="InterPro" id="IPR012337">
    <property type="entry name" value="RNaseH-like_sf"/>
</dbReference>
<gene>
    <name evidence="9" type="ORF">OIK42_01400</name>
</gene>
<proteinExistence type="predicted"/>
<dbReference type="Pfam" id="PF08774">
    <property type="entry name" value="VRR_NUC"/>
    <property type="match status" value="1"/>
</dbReference>
<dbReference type="SMART" id="SM00990">
    <property type="entry name" value="VRR_NUC"/>
    <property type="match status" value="1"/>
</dbReference>